<keyword evidence="2" id="KW-1185">Reference proteome</keyword>
<dbReference type="Pfam" id="PF06949">
    <property type="entry name" value="DUF1292"/>
    <property type="match status" value="1"/>
</dbReference>
<evidence type="ECO:0000313" key="2">
    <source>
        <dbReference type="Proteomes" id="UP000295718"/>
    </source>
</evidence>
<dbReference type="AlphaFoldDB" id="A0A4R1QZY3"/>
<comment type="caution">
    <text evidence="1">The sequence shown here is derived from an EMBL/GenBank/DDBJ whole genome shotgun (WGS) entry which is preliminary data.</text>
</comment>
<sequence>MDKELNNRTEAEELNDEEMTVELDLEDGTHVVCAVVTILESQGKDYIVLLPLDENGRNTDGEVWFYRYFEDKNDVNAEPELLYIEDDDEYEMVADAFDEYLDNVEFDEFVE</sequence>
<gene>
    <name evidence="1" type="ORF">EDD76_106246</name>
</gene>
<organism evidence="1 2">
    <name type="scientific">Kineothrix alysoides</name>
    <dbReference type="NCBI Taxonomy" id="1469948"/>
    <lineage>
        <taxon>Bacteria</taxon>
        <taxon>Bacillati</taxon>
        <taxon>Bacillota</taxon>
        <taxon>Clostridia</taxon>
        <taxon>Lachnospirales</taxon>
        <taxon>Lachnospiraceae</taxon>
        <taxon>Kineothrix</taxon>
    </lineage>
</organism>
<evidence type="ECO:0000313" key="1">
    <source>
        <dbReference type="EMBL" id="TCL58593.1"/>
    </source>
</evidence>
<dbReference type="OrthoDB" id="9796509at2"/>
<dbReference type="EMBL" id="SLUO01000006">
    <property type="protein sequence ID" value="TCL58593.1"/>
    <property type="molecule type" value="Genomic_DNA"/>
</dbReference>
<name>A0A4R1QZY3_9FIRM</name>
<dbReference type="Proteomes" id="UP000295718">
    <property type="component" value="Unassembled WGS sequence"/>
</dbReference>
<dbReference type="RefSeq" id="WP_031389968.1">
    <property type="nucleotide sequence ID" value="NZ_JPNB01000001.1"/>
</dbReference>
<reference evidence="1 2" key="1">
    <citation type="submission" date="2019-03" db="EMBL/GenBank/DDBJ databases">
        <title>Genomic Encyclopedia of Type Strains, Phase IV (KMG-IV): sequencing the most valuable type-strain genomes for metagenomic binning, comparative biology and taxonomic classification.</title>
        <authorList>
            <person name="Goeker M."/>
        </authorList>
    </citation>
    <scope>NUCLEOTIDE SEQUENCE [LARGE SCALE GENOMIC DNA]</scope>
    <source>
        <strain evidence="1 2">DSM 100556</strain>
    </source>
</reference>
<accession>A0A4R1QZY3</accession>
<dbReference type="STRING" id="1469948.GCA_000732725_01244"/>
<proteinExistence type="predicted"/>
<protein>
    <submittedName>
        <fullName evidence="1">Uncharacterized protein DUF1292</fullName>
    </submittedName>
</protein>
<dbReference type="InterPro" id="IPR009711">
    <property type="entry name" value="UPF0473"/>
</dbReference>